<sequence length="190" mass="20428">MDTDETTQIPAKVAALAAAHDLGAPVGHRDNGGPARTALLALVLSVVSFAVAFALFYLAGTYFRPLIPVAVVALAIGVCGLGWAIVFPFRGSQSVYAYENGLVHIRNGRARAARWLEMERMELHVIRDGNLMAGTTSAYLLKPSGQPPMRVQPLLREQPDGSRRDPFGTLLTRLVADAGRPVVQTLVGKR</sequence>
<organism evidence="2 3">
    <name type="scientific">Actinoplanes xinjiangensis</name>
    <dbReference type="NCBI Taxonomy" id="512350"/>
    <lineage>
        <taxon>Bacteria</taxon>
        <taxon>Bacillati</taxon>
        <taxon>Actinomycetota</taxon>
        <taxon>Actinomycetes</taxon>
        <taxon>Micromonosporales</taxon>
        <taxon>Micromonosporaceae</taxon>
        <taxon>Actinoplanes</taxon>
    </lineage>
</organism>
<accession>A0A316F3V9</accession>
<evidence type="ECO:0000256" key="1">
    <source>
        <dbReference type="SAM" id="Phobius"/>
    </source>
</evidence>
<evidence type="ECO:0000313" key="3">
    <source>
        <dbReference type="Proteomes" id="UP000245697"/>
    </source>
</evidence>
<feature type="transmembrane region" description="Helical" evidence="1">
    <location>
        <begin position="38"/>
        <end position="60"/>
    </location>
</feature>
<gene>
    <name evidence="2" type="ORF">BC793_12075</name>
</gene>
<keyword evidence="1" id="KW-1133">Transmembrane helix</keyword>
<name>A0A316F3V9_9ACTN</name>
<keyword evidence="3" id="KW-1185">Reference proteome</keyword>
<comment type="caution">
    <text evidence="2">The sequence shown here is derived from an EMBL/GenBank/DDBJ whole genome shotgun (WGS) entry which is preliminary data.</text>
</comment>
<keyword evidence="1" id="KW-0812">Transmembrane</keyword>
<dbReference type="AlphaFoldDB" id="A0A316F3V9"/>
<dbReference type="Proteomes" id="UP000245697">
    <property type="component" value="Unassembled WGS sequence"/>
</dbReference>
<keyword evidence="1" id="KW-0472">Membrane</keyword>
<reference evidence="2 3" key="1">
    <citation type="submission" date="2018-05" db="EMBL/GenBank/DDBJ databases">
        <title>Genomic Encyclopedia of Archaeal and Bacterial Type Strains, Phase II (KMG-II): from individual species to whole genera.</title>
        <authorList>
            <person name="Goeker M."/>
        </authorList>
    </citation>
    <scope>NUCLEOTIDE SEQUENCE [LARGE SCALE GENOMIC DNA]</scope>
    <source>
        <strain evidence="2 3">DSM 45184</strain>
    </source>
</reference>
<evidence type="ECO:0000313" key="2">
    <source>
        <dbReference type="EMBL" id="PWK40136.1"/>
    </source>
</evidence>
<dbReference type="OrthoDB" id="3294836at2"/>
<feature type="transmembrane region" description="Helical" evidence="1">
    <location>
        <begin position="66"/>
        <end position="86"/>
    </location>
</feature>
<proteinExistence type="predicted"/>
<dbReference type="RefSeq" id="WP_109600098.1">
    <property type="nucleotide sequence ID" value="NZ_BONA01000074.1"/>
</dbReference>
<dbReference type="EMBL" id="QGGR01000020">
    <property type="protein sequence ID" value="PWK40136.1"/>
    <property type="molecule type" value="Genomic_DNA"/>
</dbReference>
<protein>
    <submittedName>
        <fullName evidence="2">Uncharacterized protein</fullName>
    </submittedName>
</protein>